<evidence type="ECO:0000256" key="15">
    <source>
        <dbReference type="HAMAP-Rule" id="MF_00605"/>
    </source>
</evidence>
<dbReference type="Pfam" id="PF01746">
    <property type="entry name" value="tRNA_m1G_MT"/>
    <property type="match status" value="1"/>
</dbReference>
<feature type="binding site" evidence="15 16">
    <location>
        <position position="114"/>
    </location>
    <ligand>
        <name>S-adenosyl-L-methionine</name>
        <dbReference type="ChEBI" id="CHEBI:59789"/>
    </ligand>
</feature>
<sequence>MKISVLTLFPKMISGFFEESIVKRAQEKKLVEINLVNIRKFAIDDYGTVDDRPYGGGAGMILRADVIWNSLNKLKIKNEKIKIRKILTSPKGKVFNQQKAQEFSRLENLVIIAGHYEDVDERVREFVDEEVSMGDFVTTGGEIAASAIVDSVVRLLPGVLKKEDAITKESFSVHSINRLDQLFPNHEIVKKLKLKGVREVELLEYPQYTRPEKFRGKKVPEILVSGDHKKIEEWRLKKAFEETLKKRPDLLK</sequence>
<comment type="catalytic activity">
    <reaction evidence="14 15 17">
        <text>guanosine(37) in tRNA + S-adenosyl-L-methionine = N(1)-methylguanosine(37) in tRNA + S-adenosyl-L-homocysteine + H(+)</text>
        <dbReference type="Rhea" id="RHEA:36899"/>
        <dbReference type="Rhea" id="RHEA-COMP:10145"/>
        <dbReference type="Rhea" id="RHEA-COMP:10147"/>
        <dbReference type="ChEBI" id="CHEBI:15378"/>
        <dbReference type="ChEBI" id="CHEBI:57856"/>
        <dbReference type="ChEBI" id="CHEBI:59789"/>
        <dbReference type="ChEBI" id="CHEBI:73542"/>
        <dbReference type="ChEBI" id="CHEBI:74269"/>
        <dbReference type="EC" id="2.1.1.228"/>
    </reaction>
</comment>
<dbReference type="PANTHER" id="PTHR46417">
    <property type="entry name" value="TRNA (GUANINE-N(1)-)-METHYLTRANSFERASE"/>
    <property type="match status" value="1"/>
</dbReference>
<evidence type="ECO:0000256" key="12">
    <source>
        <dbReference type="ARBA" id="ARBA00029736"/>
    </source>
</evidence>
<evidence type="ECO:0000313" key="19">
    <source>
        <dbReference type="EMBL" id="OGK40127.1"/>
    </source>
</evidence>
<dbReference type="PANTHER" id="PTHR46417:SF1">
    <property type="entry name" value="TRNA (GUANINE-N(1)-)-METHYLTRANSFERASE"/>
    <property type="match status" value="1"/>
</dbReference>
<dbReference type="GO" id="GO:0005829">
    <property type="term" value="C:cytosol"/>
    <property type="evidence" value="ECO:0007669"/>
    <property type="project" value="TreeGrafter"/>
</dbReference>
<dbReference type="GO" id="GO:0002939">
    <property type="term" value="P:tRNA N1-guanine methylation"/>
    <property type="evidence" value="ECO:0007669"/>
    <property type="project" value="TreeGrafter"/>
</dbReference>
<dbReference type="InterPro" id="IPR029028">
    <property type="entry name" value="Alpha/beta_knot_MTases"/>
</dbReference>
<gene>
    <name evidence="15" type="primary">trmD</name>
    <name evidence="19" type="ORF">A2954_00610</name>
</gene>
<comment type="caution">
    <text evidence="15">Lacks conserved residue(s) required for the propagation of feature annotation.</text>
</comment>
<evidence type="ECO:0000256" key="1">
    <source>
        <dbReference type="ARBA" id="ARBA00002634"/>
    </source>
</evidence>
<comment type="similarity">
    <text evidence="3 15 17">Belongs to the RNA methyltransferase TrmD family.</text>
</comment>
<dbReference type="NCBIfam" id="TIGR00088">
    <property type="entry name" value="trmD"/>
    <property type="match status" value="1"/>
</dbReference>
<dbReference type="EMBL" id="MGAG01000029">
    <property type="protein sequence ID" value="OGK40127.1"/>
    <property type="molecule type" value="Genomic_DNA"/>
</dbReference>
<feature type="domain" description="tRNA methyltransferase TRMD/TRM10-type" evidence="18">
    <location>
        <begin position="1"/>
        <end position="252"/>
    </location>
</feature>
<name>A0A1F7I9T7_9BACT</name>
<evidence type="ECO:0000313" key="20">
    <source>
        <dbReference type="Proteomes" id="UP000177698"/>
    </source>
</evidence>
<evidence type="ECO:0000256" key="2">
    <source>
        <dbReference type="ARBA" id="ARBA00004496"/>
    </source>
</evidence>
<dbReference type="Proteomes" id="UP000177698">
    <property type="component" value="Unassembled WGS sequence"/>
</dbReference>
<dbReference type="SUPFAM" id="SSF75217">
    <property type="entry name" value="alpha/beta knot"/>
    <property type="match status" value="1"/>
</dbReference>
<evidence type="ECO:0000259" key="18">
    <source>
        <dbReference type="Pfam" id="PF01746"/>
    </source>
</evidence>
<dbReference type="STRING" id="1802056.A2954_00610"/>
<dbReference type="CDD" id="cd18080">
    <property type="entry name" value="TrmD-like"/>
    <property type="match status" value="1"/>
</dbReference>
<evidence type="ECO:0000256" key="14">
    <source>
        <dbReference type="ARBA" id="ARBA00047783"/>
    </source>
</evidence>
<dbReference type="AlphaFoldDB" id="A0A1F7I9T7"/>
<accession>A0A1F7I9T7</accession>
<comment type="subcellular location">
    <subcellularLocation>
        <location evidence="2 15 17">Cytoplasm</location>
    </subcellularLocation>
</comment>
<dbReference type="InterPro" id="IPR016009">
    <property type="entry name" value="tRNA_MeTrfase_TRMD/TRM10"/>
</dbReference>
<evidence type="ECO:0000256" key="17">
    <source>
        <dbReference type="RuleBase" id="RU003464"/>
    </source>
</evidence>
<comment type="function">
    <text evidence="1 15 17">Specifically methylates guanosine-37 in various tRNAs.</text>
</comment>
<dbReference type="EC" id="2.1.1.228" evidence="5 15"/>
<evidence type="ECO:0000256" key="7">
    <source>
        <dbReference type="ARBA" id="ARBA00022490"/>
    </source>
</evidence>
<dbReference type="PIRSF" id="PIRSF000386">
    <property type="entry name" value="tRNA_mtase"/>
    <property type="match status" value="1"/>
</dbReference>
<dbReference type="InterPro" id="IPR023148">
    <property type="entry name" value="tRNA_m1G_MeTrfase_C_sf"/>
</dbReference>
<evidence type="ECO:0000256" key="9">
    <source>
        <dbReference type="ARBA" id="ARBA00022679"/>
    </source>
</evidence>
<keyword evidence="11 15" id="KW-0819">tRNA processing</keyword>
<dbReference type="InterPro" id="IPR029026">
    <property type="entry name" value="tRNA_m1G_MTases_N"/>
</dbReference>
<dbReference type="GO" id="GO:0052906">
    <property type="term" value="F:tRNA (guanine(37)-N1)-methyltransferase activity"/>
    <property type="evidence" value="ECO:0007669"/>
    <property type="project" value="UniProtKB-UniRule"/>
</dbReference>
<evidence type="ECO:0000256" key="3">
    <source>
        <dbReference type="ARBA" id="ARBA00007630"/>
    </source>
</evidence>
<evidence type="ECO:0000256" key="8">
    <source>
        <dbReference type="ARBA" id="ARBA00022603"/>
    </source>
</evidence>
<keyword evidence="10 15" id="KW-0949">S-adenosyl-L-methionine</keyword>
<comment type="caution">
    <text evidence="19">The sequence shown here is derived from an EMBL/GenBank/DDBJ whole genome shotgun (WGS) entry which is preliminary data.</text>
</comment>
<comment type="subunit">
    <text evidence="4 15 17">Homodimer.</text>
</comment>
<evidence type="ECO:0000256" key="11">
    <source>
        <dbReference type="ARBA" id="ARBA00022694"/>
    </source>
</evidence>
<dbReference type="Gene3D" id="1.10.1270.20">
    <property type="entry name" value="tRNA(m1g37)methyltransferase, domain 2"/>
    <property type="match status" value="1"/>
</dbReference>
<dbReference type="InterPro" id="IPR002649">
    <property type="entry name" value="tRNA_m1G_MeTrfase_TrmD"/>
</dbReference>
<dbReference type="Gene3D" id="3.40.1280.10">
    <property type="match status" value="1"/>
</dbReference>
<protein>
    <recommendedName>
        <fullName evidence="6 15">tRNA (guanine-N(1)-)-methyltransferase</fullName>
        <ecNumber evidence="5 15">2.1.1.228</ecNumber>
    </recommendedName>
    <alternativeName>
        <fullName evidence="12 15">M1G-methyltransferase</fullName>
    </alternativeName>
    <alternativeName>
        <fullName evidence="13 15">tRNA [GM37] methyltransferase</fullName>
    </alternativeName>
</protein>
<evidence type="ECO:0000256" key="6">
    <source>
        <dbReference type="ARBA" id="ARBA00014679"/>
    </source>
</evidence>
<evidence type="ECO:0000256" key="16">
    <source>
        <dbReference type="PIRSR" id="PIRSR000386-1"/>
    </source>
</evidence>
<dbReference type="FunFam" id="3.40.1280.10:FF:000001">
    <property type="entry name" value="tRNA (guanine-N(1)-)-methyltransferase"/>
    <property type="match status" value="1"/>
</dbReference>
<dbReference type="HAMAP" id="MF_00605">
    <property type="entry name" value="TrmD"/>
    <property type="match status" value="1"/>
</dbReference>
<reference evidence="19 20" key="1">
    <citation type="journal article" date="2016" name="Nat. Commun.">
        <title>Thousands of microbial genomes shed light on interconnected biogeochemical processes in an aquifer system.</title>
        <authorList>
            <person name="Anantharaman K."/>
            <person name="Brown C.T."/>
            <person name="Hug L.A."/>
            <person name="Sharon I."/>
            <person name="Castelle C.J."/>
            <person name="Probst A.J."/>
            <person name="Thomas B.C."/>
            <person name="Singh A."/>
            <person name="Wilkins M.J."/>
            <person name="Karaoz U."/>
            <person name="Brodie E.L."/>
            <person name="Williams K.H."/>
            <person name="Hubbard S.S."/>
            <person name="Banfield J.F."/>
        </authorList>
    </citation>
    <scope>NUCLEOTIDE SEQUENCE [LARGE SCALE GENOMIC DNA]</scope>
</reference>
<keyword evidence="9 15" id="KW-0808">Transferase</keyword>
<keyword evidence="8 15" id="KW-0489">Methyltransferase</keyword>
<evidence type="ECO:0000256" key="5">
    <source>
        <dbReference type="ARBA" id="ARBA00012807"/>
    </source>
</evidence>
<evidence type="ECO:0000256" key="4">
    <source>
        <dbReference type="ARBA" id="ARBA00011738"/>
    </source>
</evidence>
<evidence type="ECO:0000256" key="13">
    <source>
        <dbReference type="ARBA" id="ARBA00033392"/>
    </source>
</evidence>
<evidence type="ECO:0000256" key="10">
    <source>
        <dbReference type="ARBA" id="ARBA00022691"/>
    </source>
</evidence>
<keyword evidence="7 15" id="KW-0963">Cytoplasm</keyword>
<proteinExistence type="inferred from homology"/>
<organism evidence="19 20">
    <name type="scientific">Candidatus Roizmanbacteria bacterium RIFCSPLOWO2_01_FULL_37_12</name>
    <dbReference type="NCBI Taxonomy" id="1802056"/>
    <lineage>
        <taxon>Bacteria</taxon>
        <taxon>Candidatus Roizmaniibacteriota</taxon>
    </lineage>
</organism>